<proteinExistence type="predicted"/>
<dbReference type="OrthoDB" id="9789947at2"/>
<dbReference type="Gene3D" id="1.20.1260.10">
    <property type="match status" value="1"/>
</dbReference>
<dbReference type="PANTHER" id="PTHR30458">
    <property type="entry name" value="PHENYLACETIC ACID DEGRADATION PROTEIN PAA"/>
    <property type="match status" value="1"/>
</dbReference>
<keyword evidence="2" id="KW-1185">Reference proteome</keyword>
<dbReference type="FunFam" id="1.20.1260.10:FF:000012">
    <property type="entry name" value="1,2-phenylacetyl-CoA epoxidase, subunit C"/>
    <property type="match status" value="1"/>
</dbReference>
<dbReference type="InterPro" id="IPR011882">
    <property type="entry name" value="PaaC"/>
</dbReference>
<gene>
    <name evidence="1" type="ORF">SAMN04487908_12440</name>
</gene>
<evidence type="ECO:0000313" key="2">
    <source>
        <dbReference type="Proteomes" id="UP000184172"/>
    </source>
</evidence>
<dbReference type="InterPro" id="IPR009078">
    <property type="entry name" value="Ferritin-like_SF"/>
</dbReference>
<dbReference type="InterPro" id="IPR012347">
    <property type="entry name" value="Ferritin-like"/>
</dbReference>
<protein>
    <submittedName>
        <fullName evidence="1">Ring-1,2-phenylacetyl-CoA epoxidase subunit PaaC</fullName>
    </submittedName>
</protein>
<name>A0A1M6LTV8_9FLAO</name>
<dbReference type="InterPro" id="IPR007814">
    <property type="entry name" value="PaaA_PaaC"/>
</dbReference>
<dbReference type="Proteomes" id="UP000184172">
    <property type="component" value="Unassembled WGS sequence"/>
</dbReference>
<dbReference type="PANTHER" id="PTHR30458:SF0">
    <property type="entry name" value="1,2-PHENYLACETYL-COA EPOXIDASE, SUBUNIT C"/>
    <property type="match status" value="1"/>
</dbReference>
<dbReference type="SUPFAM" id="SSF47240">
    <property type="entry name" value="Ferritin-like"/>
    <property type="match status" value="1"/>
</dbReference>
<dbReference type="GO" id="GO:0005829">
    <property type="term" value="C:cytosol"/>
    <property type="evidence" value="ECO:0007669"/>
    <property type="project" value="TreeGrafter"/>
</dbReference>
<dbReference type="RefSeq" id="WP_073220504.1">
    <property type="nucleotide sequence ID" value="NZ_FNNS01000022.1"/>
</dbReference>
<organism evidence="1 2">
    <name type="scientific">Aequorivita viscosa</name>
    <dbReference type="NCBI Taxonomy" id="797419"/>
    <lineage>
        <taxon>Bacteria</taxon>
        <taxon>Pseudomonadati</taxon>
        <taxon>Bacteroidota</taxon>
        <taxon>Flavobacteriia</taxon>
        <taxon>Flavobacteriales</taxon>
        <taxon>Flavobacteriaceae</taxon>
        <taxon>Aequorivita</taxon>
    </lineage>
</organism>
<dbReference type="NCBIfam" id="TIGR02158">
    <property type="entry name" value="PA_CoA_Oxy3"/>
    <property type="match status" value="1"/>
</dbReference>
<dbReference type="Pfam" id="PF05138">
    <property type="entry name" value="PaaA_PaaC"/>
    <property type="match status" value="1"/>
</dbReference>
<dbReference type="AlphaFoldDB" id="A0A1M6LTV8"/>
<dbReference type="EMBL" id="FQYV01000024">
    <property type="protein sequence ID" value="SHJ74644.1"/>
    <property type="molecule type" value="Genomic_DNA"/>
</dbReference>
<sequence>MNNEQGDSRLRGNLYNYILTIADNSLILGQRMGELCGHGPSLETDIACTNISLDLLGQVRSYYQYAAKIAGDGRTEDDIAMLRTEREYVNVLLVEQPNTDFAYTIARHFLFDIFHFLFLTELQKSKDLTLAAIAKKSLKEVSYHERFTSDWIKRLGDGTEESHQKMQTAIDDLWAYTDEFFNPTSAEKAMAEEGIGVDITALKKKYYDTVSEVLEEATLKVPESKYFHKGGKQGIHSEHMGFLLAELQYMQRTYPNLEW</sequence>
<evidence type="ECO:0000313" key="1">
    <source>
        <dbReference type="EMBL" id="SHJ74644.1"/>
    </source>
</evidence>
<dbReference type="STRING" id="797419.SAMN05216556_12219"/>
<dbReference type="InterPro" id="IPR052703">
    <property type="entry name" value="Aromatic_CoA_ox/epox"/>
</dbReference>
<accession>A0A1M6LTV8</accession>
<dbReference type="GO" id="GO:0010124">
    <property type="term" value="P:phenylacetate catabolic process"/>
    <property type="evidence" value="ECO:0007669"/>
    <property type="project" value="InterPro"/>
</dbReference>
<dbReference type="PIRSF" id="PIRSF037834">
    <property type="entry name" value="PA_CoA_Oase3"/>
    <property type="match status" value="1"/>
</dbReference>
<reference evidence="2" key="1">
    <citation type="submission" date="2016-11" db="EMBL/GenBank/DDBJ databases">
        <authorList>
            <person name="Varghese N."/>
            <person name="Submissions S."/>
        </authorList>
    </citation>
    <scope>NUCLEOTIDE SEQUENCE [LARGE SCALE GENOMIC DNA]</scope>
    <source>
        <strain evidence="2">DSM 26349</strain>
    </source>
</reference>